<dbReference type="SUPFAM" id="SSF100950">
    <property type="entry name" value="NagB/RpiA/CoA transferase-like"/>
    <property type="match status" value="2"/>
</dbReference>
<evidence type="ECO:0000256" key="2">
    <source>
        <dbReference type="ARBA" id="ARBA00022679"/>
    </source>
</evidence>
<dbReference type="RefSeq" id="WP_078497459.1">
    <property type="nucleotide sequence ID" value="NZ_MSZX01000002.1"/>
</dbReference>
<evidence type="ECO:0000256" key="4">
    <source>
        <dbReference type="PIRSR" id="PIRSR000858-1"/>
    </source>
</evidence>
<dbReference type="PANTHER" id="PTHR43293">
    <property type="entry name" value="ACETATE COA-TRANSFERASE YDIF"/>
    <property type="match status" value="1"/>
</dbReference>
<proteinExistence type="inferred from homology"/>
<dbReference type="OrthoDB" id="9805230at2"/>
<name>A0A1T2XKB1_9BACL</name>
<feature type="active site" description="5-glutamyl coenzyme A thioester intermediate" evidence="4">
    <location>
        <position position="325"/>
    </location>
</feature>
<keyword evidence="6" id="KW-1185">Reference proteome</keyword>
<keyword evidence="2 3" id="KW-0808">Transferase</keyword>
<evidence type="ECO:0000313" key="5">
    <source>
        <dbReference type="EMBL" id="OPA80113.1"/>
    </source>
</evidence>
<comment type="similarity">
    <text evidence="1 3">Belongs to the 3-oxoacid CoA-transferase family.</text>
</comment>
<dbReference type="InterPro" id="IPR014388">
    <property type="entry name" value="3-oxoacid_CoA-transferase"/>
</dbReference>
<accession>A0A1T2XKB1</accession>
<dbReference type="AlphaFoldDB" id="A0A1T2XKB1"/>
<reference evidence="5 6" key="1">
    <citation type="submission" date="2017-01" db="EMBL/GenBank/DDBJ databases">
        <title>Genome analysis of Paenibacillus selenitrireducens ES3-24.</title>
        <authorList>
            <person name="Xu D."/>
            <person name="Yao R."/>
            <person name="Zheng S."/>
        </authorList>
    </citation>
    <scope>NUCLEOTIDE SEQUENCE [LARGE SCALE GENOMIC DNA]</scope>
    <source>
        <strain evidence="5 6">ES3-24</strain>
    </source>
</reference>
<evidence type="ECO:0000256" key="3">
    <source>
        <dbReference type="PIRNR" id="PIRNR000858"/>
    </source>
</evidence>
<dbReference type="STRING" id="1324314.BVG16_05020"/>
<dbReference type="PIRSF" id="PIRSF000858">
    <property type="entry name" value="SCOT-t"/>
    <property type="match status" value="1"/>
</dbReference>
<dbReference type="PANTHER" id="PTHR43293:SF1">
    <property type="entry name" value="ACETATE COA-TRANSFERASE YDIF"/>
    <property type="match status" value="1"/>
</dbReference>
<evidence type="ECO:0000313" key="6">
    <source>
        <dbReference type="Proteomes" id="UP000190188"/>
    </source>
</evidence>
<gene>
    <name evidence="5" type="ORF">BVG16_05020</name>
</gene>
<dbReference type="EMBL" id="MSZX01000002">
    <property type="protein sequence ID" value="OPA80113.1"/>
    <property type="molecule type" value="Genomic_DNA"/>
</dbReference>
<comment type="caution">
    <text evidence="5">The sequence shown here is derived from an EMBL/GenBank/DDBJ whole genome shotgun (WGS) entry which is preliminary data.</text>
</comment>
<evidence type="ECO:0000256" key="1">
    <source>
        <dbReference type="ARBA" id="ARBA00007154"/>
    </source>
</evidence>
<dbReference type="SMART" id="SM00882">
    <property type="entry name" value="CoA_trans"/>
    <property type="match status" value="1"/>
</dbReference>
<organism evidence="5 6">
    <name type="scientific">Paenibacillus selenitireducens</name>
    <dbReference type="NCBI Taxonomy" id="1324314"/>
    <lineage>
        <taxon>Bacteria</taxon>
        <taxon>Bacillati</taxon>
        <taxon>Bacillota</taxon>
        <taxon>Bacilli</taxon>
        <taxon>Bacillales</taxon>
        <taxon>Paenibacillaceae</taxon>
        <taxon>Paenibacillus</taxon>
    </lineage>
</organism>
<dbReference type="InterPro" id="IPR004165">
    <property type="entry name" value="CoA_trans_fam_I"/>
</dbReference>
<dbReference type="Proteomes" id="UP000190188">
    <property type="component" value="Unassembled WGS sequence"/>
</dbReference>
<sequence>MYGQKVRIMNPDEAVRLIRHGDTIAVGGFVGCAHPESLTAALERRFLHEASPKELTLIYAAGQGDGASRGLNHLAHASMVKRVIGGHWGLAPRLGQLAVDNRIDAYNFPQGTIVHMYRDIAAGRSGTLTHVGLHTFVDPRYEGGRMNQRTTEELVEVVTLGDREWLYYKSFPLHIGLIRGTSADGYGNISMEREAVTLEMLAIAQAVHNSGGQVIVQVERIVDAGVLHPKQVVIPGILVDAVVVAEPEHHGMTFAEAYNAAYAGDIRDDEVISTPLALDERKVIARRALQEIMPGHIVNLGIGLPEGVGFAAMEQGRDDFTLLLESGIIGGIPARGLSFGASANAFAVIDQPAQFDFMDGGGIDIACLGMAEADGQGNVNVSKYGGKITGCGGFINISQHAKKIVFCSTFTAGGLQVSMEDGQLHILQEGKVRKFVSRVEQLTFHAAYAEKRGIEVIYVTERAVFRLLDGELELVEIAPGIRLQEDVLQWMDIMPRISESLRCMDQMLFE</sequence>
<dbReference type="GO" id="GO:0046952">
    <property type="term" value="P:ketone body catabolic process"/>
    <property type="evidence" value="ECO:0007669"/>
    <property type="project" value="InterPro"/>
</dbReference>
<dbReference type="Pfam" id="PF01144">
    <property type="entry name" value="CoA_trans"/>
    <property type="match status" value="1"/>
</dbReference>
<dbReference type="GO" id="GO:0008410">
    <property type="term" value="F:CoA-transferase activity"/>
    <property type="evidence" value="ECO:0007669"/>
    <property type="project" value="InterPro"/>
</dbReference>
<dbReference type="Gene3D" id="3.40.1080.10">
    <property type="entry name" value="Glutaconate Coenzyme A-transferase"/>
    <property type="match status" value="2"/>
</dbReference>
<dbReference type="InterPro" id="IPR037171">
    <property type="entry name" value="NagB/RpiA_transferase-like"/>
</dbReference>
<protein>
    <submittedName>
        <fullName evidence="5">Acyl CoA:acetate/3-ketoacid CoA transferase</fullName>
    </submittedName>
</protein>